<keyword evidence="3" id="KW-1185">Reference proteome</keyword>
<evidence type="ECO:0000313" key="2">
    <source>
        <dbReference type="EMBL" id="CAD6245673.1"/>
    </source>
</evidence>
<comment type="caution">
    <text evidence="2">The sequence shown here is derived from an EMBL/GenBank/DDBJ whole genome shotgun (WGS) entry which is preliminary data.</text>
</comment>
<protein>
    <submittedName>
        <fullName evidence="2">Uncharacterized protein</fullName>
    </submittedName>
</protein>
<accession>A0A811PMC3</accession>
<feature type="compositionally biased region" description="Low complexity" evidence="1">
    <location>
        <begin position="11"/>
        <end position="26"/>
    </location>
</feature>
<reference evidence="2" key="1">
    <citation type="submission" date="2020-10" db="EMBL/GenBank/DDBJ databases">
        <authorList>
            <person name="Han B."/>
            <person name="Lu T."/>
            <person name="Zhao Q."/>
            <person name="Huang X."/>
            <person name="Zhao Y."/>
        </authorList>
    </citation>
    <scope>NUCLEOTIDE SEQUENCE</scope>
</reference>
<organism evidence="2 3">
    <name type="scientific">Miscanthus lutarioriparius</name>
    <dbReference type="NCBI Taxonomy" id="422564"/>
    <lineage>
        <taxon>Eukaryota</taxon>
        <taxon>Viridiplantae</taxon>
        <taxon>Streptophyta</taxon>
        <taxon>Embryophyta</taxon>
        <taxon>Tracheophyta</taxon>
        <taxon>Spermatophyta</taxon>
        <taxon>Magnoliopsida</taxon>
        <taxon>Liliopsida</taxon>
        <taxon>Poales</taxon>
        <taxon>Poaceae</taxon>
        <taxon>PACMAD clade</taxon>
        <taxon>Panicoideae</taxon>
        <taxon>Andropogonodae</taxon>
        <taxon>Andropogoneae</taxon>
        <taxon>Saccharinae</taxon>
        <taxon>Miscanthus</taxon>
    </lineage>
</organism>
<proteinExistence type="predicted"/>
<evidence type="ECO:0000313" key="3">
    <source>
        <dbReference type="Proteomes" id="UP000604825"/>
    </source>
</evidence>
<dbReference type="AlphaFoldDB" id="A0A811PMC3"/>
<dbReference type="Proteomes" id="UP000604825">
    <property type="component" value="Unassembled WGS sequence"/>
</dbReference>
<evidence type="ECO:0000256" key="1">
    <source>
        <dbReference type="SAM" id="MobiDB-lite"/>
    </source>
</evidence>
<feature type="region of interest" description="Disordered" evidence="1">
    <location>
        <begin position="115"/>
        <end position="146"/>
    </location>
</feature>
<gene>
    <name evidence="2" type="ORF">NCGR_LOCUS29969</name>
</gene>
<name>A0A811PMC3_9POAL</name>
<sequence length="246" mass="25419">MAAPNHADHQPAAGASSSASPKAAGGHDPSVSPDRDDPTRLLVEMLAGTALGTPMAAPNHIDHQPQAAAATVSATAGHCPGVAPDGDDDLTLTLTKAFATTTLETAAAVANKAAPGVSASSPPVRAIPDTPAPAAKPAGSRAERRARRRTRFRLIRVPTDYLRAGQESRDRSRRRELVRRCVGRLFAVHEDRASERGISAMMARLTTTLESASGGGDDAAVSAAAPSLEHAGLADLLEKMALSKKH</sequence>
<dbReference type="EMBL" id="CAJGYO010000007">
    <property type="protein sequence ID" value="CAD6245673.1"/>
    <property type="molecule type" value="Genomic_DNA"/>
</dbReference>
<dbReference type="OrthoDB" id="696947at2759"/>
<feature type="region of interest" description="Disordered" evidence="1">
    <location>
        <begin position="1"/>
        <end position="40"/>
    </location>
</feature>